<reference evidence="1 2" key="1">
    <citation type="submission" date="2018-03" db="EMBL/GenBank/DDBJ databases">
        <title>Genomic Encyclopedia of Archaeal and Bacterial Type Strains, Phase II (KMG-II): from individual species to whole genera.</title>
        <authorList>
            <person name="Goeker M."/>
        </authorList>
    </citation>
    <scope>NUCLEOTIDE SEQUENCE [LARGE SCALE GENOMIC DNA]</scope>
    <source>
        <strain evidence="1 2">DSM 44720</strain>
    </source>
</reference>
<protein>
    <submittedName>
        <fullName evidence="1">Erythromycin esterase-like protein</fullName>
    </submittedName>
</protein>
<dbReference type="Proteomes" id="UP000239494">
    <property type="component" value="Unassembled WGS sequence"/>
</dbReference>
<dbReference type="InterPro" id="IPR007815">
    <property type="entry name" value="Emycin_Estase"/>
</dbReference>
<accession>A0A2T0SVQ9</accession>
<dbReference type="Gene3D" id="3.30.1870.10">
    <property type="entry name" value="EreA-like, domain 2"/>
    <property type="match status" value="1"/>
</dbReference>
<dbReference type="PANTHER" id="PTHR31299:SF0">
    <property type="entry name" value="ESTERASE, PUTATIVE (AFU_ORTHOLOGUE AFUA_1G05850)-RELATED"/>
    <property type="match status" value="1"/>
</dbReference>
<dbReference type="Pfam" id="PF05139">
    <property type="entry name" value="Erythro_esteras"/>
    <property type="match status" value="1"/>
</dbReference>
<dbReference type="RefSeq" id="WP_106191848.1">
    <property type="nucleotide sequence ID" value="NZ_PVTF01000010.1"/>
</dbReference>
<dbReference type="AlphaFoldDB" id="A0A2T0SVQ9"/>
<name>A0A2T0SVQ9_9PSEU</name>
<proteinExistence type="predicted"/>
<sequence length="380" mass="41756">MSQDILGFVTPSCDLLAFGEPTHLEPAFQRVRNELFPRLVEHGFRSIAVESDRAAALVVDDYVREGVGTLDSAMRDGFSHGLGELEGNRRLVAWMRDHNEDLPPDERVAFHGFDASTEMMSAPSPRAYLERARDYLGWDVDLTGLLGEDERWSRTEAVMRWEESVGASAEAGELRVIADDMVVAMDVRAPELIAGSSLAQWRRVRTHLFAGIGLLRYHRELARPGEQAQRVSRLSGVRDGVMARNLLDIRELEAVRGKTFVFAHNMHLKWTPSEWRLADMDVEWVSAGAIVGSLVGEGYVFVAGSLGRSARLGLEEPAAGTFEAGLQDRVSGWGLVEAGSVDSGSVRTDTRPEQGYFPLDQGVLEGAAGVLHVVDGAGWN</sequence>
<keyword evidence="2" id="KW-1185">Reference proteome</keyword>
<dbReference type="GO" id="GO:0046677">
    <property type="term" value="P:response to antibiotic"/>
    <property type="evidence" value="ECO:0007669"/>
    <property type="project" value="InterPro"/>
</dbReference>
<dbReference type="EMBL" id="PVTF01000010">
    <property type="protein sequence ID" value="PRY37488.1"/>
    <property type="molecule type" value="Genomic_DNA"/>
</dbReference>
<gene>
    <name evidence="1" type="ORF">CLV43_110300</name>
</gene>
<dbReference type="PANTHER" id="PTHR31299">
    <property type="entry name" value="ESTERASE, PUTATIVE (AFU_ORTHOLOGUE AFUA_1G05850)-RELATED"/>
    <property type="match status" value="1"/>
</dbReference>
<dbReference type="CDD" id="cd14728">
    <property type="entry name" value="Ere-like"/>
    <property type="match status" value="1"/>
</dbReference>
<evidence type="ECO:0000313" key="1">
    <source>
        <dbReference type="EMBL" id="PRY37488.1"/>
    </source>
</evidence>
<dbReference type="InterPro" id="IPR052036">
    <property type="entry name" value="Hydrolase/PRTase-associated"/>
</dbReference>
<comment type="caution">
    <text evidence="1">The sequence shown here is derived from an EMBL/GenBank/DDBJ whole genome shotgun (WGS) entry which is preliminary data.</text>
</comment>
<dbReference type="SUPFAM" id="SSF159501">
    <property type="entry name" value="EreA/ChaN-like"/>
    <property type="match status" value="1"/>
</dbReference>
<dbReference type="OrthoDB" id="4329964at2"/>
<organism evidence="1 2">
    <name type="scientific">Umezawaea tangerina</name>
    <dbReference type="NCBI Taxonomy" id="84725"/>
    <lineage>
        <taxon>Bacteria</taxon>
        <taxon>Bacillati</taxon>
        <taxon>Actinomycetota</taxon>
        <taxon>Actinomycetes</taxon>
        <taxon>Pseudonocardiales</taxon>
        <taxon>Pseudonocardiaceae</taxon>
        <taxon>Umezawaea</taxon>
    </lineage>
</organism>
<evidence type="ECO:0000313" key="2">
    <source>
        <dbReference type="Proteomes" id="UP000239494"/>
    </source>
</evidence>